<protein>
    <recommendedName>
        <fullName evidence="1">N-acetyltransferase domain-containing protein</fullName>
    </recommendedName>
</protein>
<accession>A0A383C0Y3</accession>
<reference evidence="2" key="1">
    <citation type="submission" date="2018-05" db="EMBL/GenBank/DDBJ databases">
        <authorList>
            <person name="Lanie J.A."/>
            <person name="Ng W.-L."/>
            <person name="Kazmierczak K.M."/>
            <person name="Andrzejewski T.M."/>
            <person name="Davidsen T.M."/>
            <person name="Wayne K.J."/>
            <person name="Tettelin H."/>
            <person name="Glass J.I."/>
            <person name="Rusch D."/>
            <person name="Podicherti R."/>
            <person name="Tsui H.-C.T."/>
            <person name="Winkler M.E."/>
        </authorList>
    </citation>
    <scope>NUCLEOTIDE SEQUENCE</scope>
</reference>
<evidence type="ECO:0000259" key="1">
    <source>
        <dbReference type="Pfam" id="PF13302"/>
    </source>
</evidence>
<dbReference type="AlphaFoldDB" id="A0A383C0Y3"/>
<sequence length="87" mass="10257">MELLSPRLRLREWRVSDFHNFSRLAKNPNVVRCIGDGKLWDDQRIRKFIERQQQLQKVLGHCLWVLELQEEKGLIGFCGIAPFEPPG</sequence>
<dbReference type="InterPro" id="IPR016181">
    <property type="entry name" value="Acyl_CoA_acyltransferase"/>
</dbReference>
<feature type="non-terminal residue" evidence="2">
    <location>
        <position position="87"/>
    </location>
</feature>
<gene>
    <name evidence="2" type="ORF">METZ01_LOCUS478089</name>
</gene>
<name>A0A383C0Y3_9ZZZZ</name>
<dbReference type="Pfam" id="PF13302">
    <property type="entry name" value="Acetyltransf_3"/>
    <property type="match status" value="1"/>
</dbReference>
<feature type="domain" description="N-acetyltransferase" evidence="1">
    <location>
        <begin position="7"/>
        <end position="85"/>
    </location>
</feature>
<evidence type="ECO:0000313" key="2">
    <source>
        <dbReference type="EMBL" id="SVE25235.1"/>
    </source>
</evidence>
<dbReference type="SUPFAM" id="SSF55729">
    <property type="entry name" value="Acyl-CoA N-acyltransferases (Nat)"/>
    <property type="match status" value="1"/>
</dbReference>
<dbReference type="InterPro" id="IPR000182">
    <property type="entry name" value="GNAT_dom"/>
</dbReference>
<organism evidence="2">
    <name type="scientific">marine metagenome</name>
    <dbReference type="NCBI Taxonomy" id="408172"/>
    <lineage>
        <taxon>unclassified sequences</taxon>
        <taxon>metagenomes</taxon>
        <taxon>ecological metagenomes</taxon>
    </lineage>
</organism>
<dbReference type="GO" id="GO:0016747">
    <property type="term" value="F:acyltransferase activity, transferring groups other than amino-acyl groups"/>
    <property type="evidence" value="ECO:0007669"/>
    <property type="project" value="InterPro"/>
</dbReference>
<dbReference type="Gene3D" id="3.40.630.30">
    <property type="match status" value="1"/>
</dbReference>
<dbReference type="EMBL" id="UINC01204488">
    <property type="protein sequence ID" value="SVE25235.1"/>
    <property type="molecule type" value="Genomic_DNA"/>
</dbReference>
<proteinExistence type="predicted"/>